<dbReference type="Proteomes" id="UP000242287">
    <property type="component" value="Unassembled WGS sequence"/>
</dbReference>
<dbReference type="InterPro" id="IPR050108">
    <property type="entry name" value="CDK"/>
</dbReference>
<dbReference type="PROSITE" id="PS00108">
    <property type="entry name" value="PROTEIN_KINASE_ST"/>
    <property type="match status" value="1"/>
</dbReference>
<dbReference type="GO" id="GO:0005737">
    <property type="term" value="C:cytoplasm"/>
    <property type="evidence" value="ECO:0007669"/>
    <property type="project" value="TreeGrafter"/>
</dbReference>
<keyword evidence="6" id="KW-1185">Reference proteome</keyword>
<dbReference type="GO" id="GO:0004693">
    <property type="term" value="F:cyclin-dependent protein serine/threonine kinase activity"/>
    <property type="evidence" value="ECO:0007669"/>
    <property type="project" value="TreeGrafter"/>
</dbReference>
<dbReference type="PANTHER" id="PTHR24056">
    <property type="entry name" value="CELL DIVISION PROTEIN KINASE"/>
    <property type="match status" value="1"/>
</dbReference>
<evidence type="ECO:0000256" key="2">
    <source>
        <dbReference type="ARBA" id="ARBA00022741"/>
    </source>
</evidence>
<dbReference type="GO" id="GO:0030332">
    <property type="term" value="F:cyclin binding"/>
    <property type="evidence" value="ECO:0007669"/>
    <property type="project" value="TreeGrafter"/>
</dbReference>
<evidence type="ECO:0000256" key="3">
    <source>
        <dbReference type="ARBA" id="ARBA00022840"/>
    </source>
</evidence>
<evidence type="ECO:0000313" key="6">
    <source>
        <dbReference type="Proteomes" id="UP000242287"/>
    </source>
</evidence>
<gene>
    <name evidence="5" type="ORF">AMATHDRAFT_197100</name>
</gene>
<evidence type="ECO:0000259" key="4">
    <source>
        <dbReference type="PROSITE" id="PS50011"/>
    </source>
</evidence>
<keyword evidence="3" id="KW-0067">ATP-binding</keyword>
<reference evidence="5 6" key="1">
    <citation type="submission" date="2014-02" db="EMBL/GenBank/DDBJ databases">
        <title>Transposable element dynamics among asymbiotic and ectomycorrhizal Amanita fungi.</title>
        <authorList>
            <consortium name="DOE Joint Genome Institute"/>
            <person name="Hess J."/>
            <person name="Skrede I."/>
            <person name="Wolfe B."/>
            <person name="LaButti K."/>
            <person name="Ohm R.A."/>
            <person name="Grigoriev I.V."/>
            <person name="Pringle A."/>
        </authorList>
    </citation>
    <scope>NUCLEOTIDE SEQUENCE [LARGE SCALE GENOMIC DNA]</scope>
    <source>
        <strain evidence="5 6">SKay4041</strain>
    </source>
</reference>
<dbReference type="GO" id="GO:0005634">
    <property type="term" value="C:nucleus"/>
    <property type="evidence" value="ECO:0007669"/>
    <property type="project" value="TreeGrafter"/>
</dbReference>
<dbReference type="GO" id="GO:0007165">
    <property type="term" value="P:signal transduction"/>
    <property type="evidence" value="ECO:0007669"/>
    <property type="project" value="TreeGrafter"/>
</dbReference>
<organism evidence="5 6">
    <name type="scientific">Amanita thiersii Skay4041</name>
    <dbReference type="NCBI Taxonomy" id="703135"/>
    <lineage>
        <taxon>Eukaryota</taxon>
        <taxon>Fungi</taxon>
        <taxon>Dikarya</taxon>
        <taxon>Basidiomycota</taxon>
        <taxon>Agaricomycotina</taxon>
        <taxon>Agaricomycetes</taxon>
        <taxon>Agaricomycetidae</taxon>
        <taxon>Agaricales</taxon>
        <taxon>Pluteineae</taxon>
        <taxon>Amanitaceae</taxon>
        <taxon>Amanita</taxon>
    </lineage>
</organism>
<dbReference type="InterPro" id="IPR000719">
    <property type="entry name" value="Prot_kinase_dom"/>
</dbReference>
<keyword evidence="2" id="KW-0547">Nucleotide-binding</keyword>
<dbReference type="GO" id="GO:0005524">
    <property type="term" value="F:ATP binding"/>
    <property type="evidence" value="ECO:0007669"/>
    <property type="project" value="UniProtKB-KW"/>
</dbReference>
<sequence length="467" mass="52554">MLDQDFDSDDSDFFLVERGLVSTVKKAFLPGFGEDTSVPRWIAVKTATTWHKYAKQPHDVIKELRLLSAVSHSNIINVLDHTYDRAAWTMHIWMPYIPISFDRVLDSPSFSPHPYSSTLSYPTSNSRLGIGTLTKRFTLITKSIIYQILSAIAYLHNASRNIAHRDIKPRNVLLTKEGCVKLIDFGISWKSDESEQVQRGDLWPERPDDMCTAVSTGPYRAPELLFGPKSYDAFAADLWSLGTTFAEFFTPLELVPEEGDDDEYDNVRERSQFDPTQPQPPFIVPPDNDIDSKWYRTSLFNGRRGELGLLWSIFKIRGTPTAETWPGFKDLTSARSVTFNVVPPIPLSSRLPNLPTCSSDNYYDPSTTSSISGSAAVPHDESEPSPLDLVSRFLAYPPEKRLKAQEALSHPWITCGEPLLLPQGYLLSQDENLRGHAITEWNGKSLGELIQQILAHDKDDGSSNDDE</sequence>
<dbReference type="STRING" id="703135.A0A2A9NIQ0"/>
<dbReference type="SUPFAM" id="SSF56112">
    <property type="entry name" value="Protein kinase-like (PK-like)"/>
    <property type="match status" value="1"/>
</dbReference>
<protein>
    <recommendedName>
        <fullName evidence="4">Protein kinase domain-containing protein</fullName>
    </recommendedName>
</protein>
<dbReference type="Pfam" id="PF00069">
    <property type="entry name" value="Pkinase"/>
    <property type="match status" value="1"/>
</dbReference>
<evidence type="ECO:0000313" key="5">
    <source>
        <dbReference type="EMBL" id="PFH48127.1"/>
    </source>
</evidence>
<dbReference type="InterPro" id="IPR011009">
    <property type="entry name" value="Kinase-like_dom_sf"/>
</dbReference>
<dbReference type="PROSITE" id="PS50011">
    <property type="entry name" value="PROTEIN_KINASE_DOM"/>
    <property type="match status" value="1"/>
</dbReference>
<dbReference type="PANTHER" id="PTHR24056:SF576">
    <property type="entry name" value="SERINE_THREONINE-PROTEIN KINASE CSK1"/>
    <property type="match status" value="1"/>
</dbReference>
<dbReference type="GO" id="GO:0010468">
    <property type="term" value="P:regulation of gene expression"/>
    <property type="evidence" value="ECO:0007669"/>
    <property type="project" value="TreeGrafter"/>
</dbReference>
<comment type="similarity">
    <text evidence="1">Belongs to the protein kinase superfamily. CMGC Ser/Thr protein kinase family. CDC2/CDKX subfamily.</text>
</comment>
<name>A0A2A9NIQ0_9AGAR</name>
<dbReference type="InterPro" id="IPR008271">
    <property type="entry name" value="Ser/Thr_kinase_AS"/>
</dbReference>
<dbReference type="GO" id="GO:0000307">
    <property type="term" value="C:cyclin-dependent protein kinase holoenzyme complex"/>
    <property type="evidence" value="ECO:0007669"/>
    <property type="project" value="TreeGrafter"/>
</dbReference>
<accession>A0A2A9NIQ0</accession>
<feature type="domain" description="Protein kinase" evidence="4">
    <location>
        <begin position="10"/>
        <end position="413"/>
    </location>
</feature>
<evidence type="ECO:0000256" key="1">
    <source>
        <dbReference type="ARBA" id="ARBA00006485"/>
    </source>
</evidence>
<dbReference type="OrthoDB" id="413582at2759"/>
<dbReference type="Gene3D" id="1.10.510.10">
    <property type="entry name" value="Transferase(Phosphotransferase) domain 1"/>
    <property type="match status" value="1"/>
</dbReference>
<dbReference type="AlphaFoldDB" id="A0A2A9NIQ0"/>
<dbReference type="GO" id="GO:0010389">
    <property type="term" value="P:regulation of G2/M transition of mitotic cell cycle"/>
    <property type="evidence" value="ECO:0007669"/>
    <property type="project" value="TreeGrafter"/>
</dbReference>
<proteinExistence type="inferred from homology"/>
<dbReference type="GO" id="GO:0000082">
    <property type="term" value="P:G1/S transition of mitotic cell cycle"/>
    <property type="evidence" value="ECO:0007669"/>
    <property type="project" value="TreeGrafter"/>
</dbReference>
<dbReference type="EMBL" id="KZ302076">
    <property type="protein sequence ID" value="PFH48127.1"/>
    <property type="molecule type" value="Genomic_DNA"/>
</dbReference>
<dbReference type="SMART" id="SM00220">
    <property type="entry name" value="S_TKc"/>
    <property type="match status" value="1"/>
</dbReference>